<proteinExistence type="predicted"/>
<accession>A0A9Q1GEU6</accession>
<dbReference type="AlphaFoldDB" id="A0A9Q1GEU6"/>
<comment type="caution">
    <text evidence="2">The sequence shown here is derived from an EMBL/GenBank/DDBJ whole genome shotgun (WGS) entry which is preliminary data.</text>
</comment>
<gene>
    <name evidence="2" type="ORF">SKAU_G00036280</name>
</gene>
<evidence type="ECO:0000256" key="1">
    <source>
        <dbReference type="SAM" id="MobiDB-lite"/>
    </source>
</evidence>
<keyword evidence="3" id="KW-1185">Reference proteome</keyword>
<evidence type="ECO:0000313" key="2">
    <source>
        <dbReference type="EMBL" id="KAJ8382850.1"/>
    </source>
</evidence>
<feature type="region of interest" description="Disordered" evidence="1">
    <location>
        <begin position="89"/>
        <end position="110"/>
    </location>
</feature>
<sequence>MPASPPAEAGLKDHLKKHQRRWMTINPDSRVKSRNSASEHTAIPFRPFPVATRDGWGVRDMAWVSKGNGRTHWLKMSCRTRAKPRCLASHIGEGRPSGTGGLPGSSPALS</sequence>
<dbReference type="EMBL" id="JAINUF010000001">
    <property type="protein sequence ID" value="KAJ8382850.1"/>
    <property type="molecule type" value="Genomic_DNA"/>
</dbReference>
<dbReference type="Proteomes" id="UP001152622">
    <property type="component" value="Chromosome 1"/>
</dbReference>
<organism evidence="2 3">
    <name type="scientific">Synaphobranchus kaupii</name>
    <name type="common">Kaup's arrowtooth eel</name>
    <dbReference type="NCBI Taxonomy" id="118154"/>
    <lineage>
        <taxon>Eukaryota</taxon>
        <taxon>Metazoa</taxon>
        <taxon>Chordata</taxon>
        <taxon>Craniata</taxon>
        <taxon>Vertebrata</taxon>
        <taxon>Euteleostomi</taxon>
        <taxon>Actinopterygii</taxon>
        <taxon>Neopterygii</taxon>
        <taxon>Teleostei</taxon>
        <taxon>Anguilliformes</taxon>
        <taxon>Synaphobranchidae</taxon>
        <taxon>Synaphobranchus</taxon>
    </lineage>
</organism>
<protein>
    <submittedName>
        <fullName evidence="2">Uncharacterized protein</fullName>
    </submittedName>
</protein>
<evidence type="ECO:0000313" key="3">
    <source>
        <dbReference type="Proteomes" id="UP001152622"/>
    </source>
</evidence>
<name>A0A9Q1GEU6_SYNKA</name>
<reference evidence="2" key="1">
    <citation type="journal article" date="2023" name="Science">
        <title>Genome structures resolve the early diversification of teleost fishes.</title>
        <authorList>
            <person name="Parey E."/>
            <person name="Louis A."/>
            <person name="Montfort J."/>
            <person name="Bouchez O."/>
            <person name="Roques C."/>
            <person name="Iampietro C."/>
            <person name="Lluch J."/>
            <person name="Castinel A."/>
            <person name="Donnadieu C."/>
            <person name="Desvignes T."/>
            <person name="Floi Bucao C."/>
            <person name="Jouanno E."/>
            <person name="Wen M."/>
            <person name="Mejri S."/>
            <person name="Dirks R."/>
            <person name="Jansen H."/>
            <person name="Henkel C."/>
            <person name="Chen W.J."/>
            <person name="Zahm M."/>
            <person name="Cabau C."/>
            <person name="Klopp C."/>
            <person name="Thompson A.W."/>
            <person name="Robinson-Rechavi M."/>
            <person name="Braasch I."/>
            <person name="Lecointre G."/>
            <person name="Bobe J."/>
            <person name="Postlethwait J.H."/>
            <person name="Berthelot C."/>
            <person name="Roest Crollius H."/>
            <person name="Guiguen Y."/>
        </authorList>
    </citation>
    <scope>NUCLEOTIDE SEQUENCE</scope>
    <source>
        <strain evidence="2">WJC10195</strain>
    </source>
</reference>